<proteinExistence type="predicted"/>
<dbReference type="EMBL" id="KN847981">
    <property type="protein sequence ID" value="KIR47126.1"/>
    <property type="molecule type" value="Genomic_DNA"/>
</dbReference>
<gene>
    <name evidence="1" type="ORF">I312_03450</name>
</gene>
<dbReference type="HOGENOM" id="CLU_3175371_0_0_1"/>
<evidence type="ECO:0000313" key="1">
    <source>
        <dbReference type="EMBL" id="KIR47126.1"/>
    </source>
</evidence>
<dbReference type="AlphaFoldDB" id="A0A0D0VIA3"/>
<protein>
    <submittedName>
        <fullName evidence="1">Unplaced genomic scaffold supercont1.9, whole genome shotgun sequence</fullName>
    </submittedName>
</protein>
<accession>A0A0D0VIA3</accession>
<sequence>MIKAHCRSKRPLLCHLIALFHRLPYQLLLLLKTATSLLVFHRLPKNS</sequence>
<organism evidence="1">
    <name type="scientific">Cryptococcus bacillisporus CA1280</name>
    <dbReference type="NCBI Taxonomy" id="1296109"/>
    <lineage>
        <taxon>Eukaryota</taxon>
        <taxon>Fungi</taxon>
        <taxon>Dikarya</taxon>
        <taxon>Basidiomycota</taxon>
        <taxon>Agaricomycotina</taxon>
        <taxon>Tremellomycetes</taxon>
        <taxon>Tremellales</taxon>
        <taxon>Cryptococcaceae</taxon>
        <taxon>Cryptococcus</taxon>
        <taxon>Cryptococcus gattii species complex</taxon>
    </lineage>
</organism>
<reference evidence="1" key="1">
    <citation type="submission" date="2015-01" db="EMBL/GenBank/DDBJ databases">
        <title>The Genome Sequence of Cryptococcus gattii CA1280.</title>
        <authorList>
            <consortium name="The Broad Institute Genomics Platform"/>
            <person name="Cuomo C."/>
            <person name="Litvintseva A."/>
            <person name="Chen Y."/>
            <person name="Heitman J."/>
            <person name="Sun S."/>
            <person name="Springer D."/>
            <person name="Dromer F."/>
            <person name="Young S."/>
            <person name="Zeng Q."/>
            <person name="Gargeya S."/>
            <person name="Abouelleil A."/>
            <person name="Alvarado L."/>
            <person name="Chapman S.B."/>
            <person name="Gainer-Dewar J."/>
            <person name="Goldberg J."/>
            <person name="Griggs A."/>
            <person name="Gujja S."/>
            <person name="Hansen M."/>
            <person name="Howarth C."/>
            <person name="Imamovic A."/>
            <person name="Larimer J."/>
            <person name="Murphy C."/>
            <person name="Naylor J."/>
            <person name="Pearson M."/>
            <person name="Priest M."/>
            <person name="Roberts A."/>
            <person name="Saif S."/>
            <person name="Shea T."/>
            <person name="Sykes S."/>
            <person name="Wortman J."/>
            <person name="Nusbaum C."/>
            <person name="Birren B."/>
        </authorList>
    </citation>
    <scope>NUCLEOTIDE SEQUENCE [LARGE SCALE GENOMIC DNA]</scope>
    <source>
        <strain evidence="1">CA1280</strain>
    </source>
</reference>
<name>A0A0D0VIA3_CRYGA</name>